<gene>
    <name evidence="1" type="ORF">NYM_LOCUS11714</name>
</gene>
<evidence type="ECO:0000313" key="1">
    <source>
        <dbReference type="EMBL" id="VVV95285.1"/>
    </source>
</evidence>
<proteinExistence type="predicted"/>
<reference evidence="1" key="1">
    <citation type="submission" date="2019-09" db="EMBL/GenBank/DDBJ databases">
        <authorList>
            <person name="Zhang L."/>
        </authorList>
    </citation>
    <scope>NUCLEOTIDE SEQUENCE</scope>
</reference>
<sequence length="80" mass="9284">MKFVINKTNLHNVSTRRLVEMERKWQKMVARGRRMISLGSTAKSNLRRKAPSIEEKGHFVAYKGTRFPWLASDDQSSESC</sequence>
<dbReference type="AlphaFoldDB" id="A0A5K0ZX76"/>
<name>A0A5K0ZX76_9MAGN</name>
<dbReference type="EMBL" id="LR721780">
    <property type="protein sequence ID" value="VVV95285.1"/>
    <property type="molecule type" value="Genomic_DNA"/>
</dbReference>
<organism evidence="1">
    <name type="scientific">Nymphaea colorata</name>
    <name type="common">pocket water lily</name>
    <dbReference type="NCBI Taxonomy" id="210225"/>
    <lineage>
        <taxon>Eukaryota</taxon>
        <taxon>Viridiplantae</taxon>
        <taxon>Streptophyta</taxon>
        <taxon>Embryophyta</taxon>
        <taxon>Tracheophyta</taxon>
        <taxon>Spermatophyta</taxon>
        <taxon>Magnoliopsida</taxon>
        <taxon>Nymphaeales</taxon>
        <taxon>Nymphaeaceae</taxon>
        <taxon>Nymphaea</taxon>
    </lineage>
</organism>
<accession>A0A5K0ZX76</accession>
<protein>
    <submittedName>
        <fullName evidence="1">Uncharacterized protein</fullName>
    </submittedName>
</protein>